<evidence type="ECO:0000313" key="2">
    <source>
        <dbReference type="Proteomes" id="UP000709219"/>
    </source>
</evidence>
<name>A0A943DL40_STRPA</name>
<proteinExistence type="predicted"/>
<dbReference type="EMBL" id="JAGZFP010000020">
    <property type="protein sequence ID" value="MBS5358995.1"/>
    <property type="molecule type" value="Genomic_DNA"/>
</dbReference>
<dbReference type="Proteomes" id="UP000709219">
    <property type="component" value="Unassembled WGS sequence"/>
</dbReference>
<protein>
    <submittedName>
        <fullName evidence="1">Abi family protein</fullName>
    </submittedName>
</protein>
<dbReference type="AlphaFoldDB" id="A0A943DL40"/>
<sequence>MAKNKRKNGIIVELYRNYGFIKSSDGQIYPFSITKEMLEVDGGVEYIRYSKDVSFIVEKTFLRTEDILEAKEIYFEGVLNFEARQSPEPYLKRVRSTFDCFNIFIPSKENMDQYYLKNNNPGSLISNDFTGMFNLHTMEKELSEFHEEILKTEDDTLYEWLKLNGFQPYMLDYLVIGVFESRKTLKEKFGIEFEKQKMHTVKDIVLLNKIDKSFRSFLLKSILGIENSYKSLISRISTQEEGGIEIANKLVVYWESSDDNKKNNQLKRAIQKNKFLTYSNQYDYVQGEPVVMIDDILDQIELSSLEGLLTKFDEFMLETLQDGGRFFSPWIHDIVEEKEFLRSLTSIRNAAAHDRPIIPLLFSNEQNPNNILELSMNSMNHKLEEWKVYNTVLMVLQEEFQLQKVESEEYIFSLYNNIYRRAWFELNFIYNRFVGLFESELYKTFLENLEQVFSNKKYDEKDYKLVDIPDTKMSDATHSKSIYEILKMDYTLAEKVAEHKQKKELPKKLEKYAKLACGKI</sequence>
<organism evidence="1 2">
    <name type="scientific">Streptococcus parasanguinis</name>
    <dbReference type="NCBI Taxonomy" id="1318"/>
    <lineage>
        <taxon>Bacteria</taxon>
        <taxon>Bacillati</taxon>
        <taxon>Bacillota</taxon>
        <taxon>Bacilli</taxon>
        <taxon>Lactobacillales</taxon>
        <taxon>Streptococcaceae</taxon>
        <taxon>Streptococcus</taxon>
    </lineage>
</organism>
<gene>
    <name evidence="1" type="ORF">KHX87_07830</name>
</gene>
<dbReference type="InterPro" id="IPR011664">
    <property type="entry name" value="Abi_system_AbiD/AbiF-like"/>
</dbReference>
<dbReference type="RefSeq" id="WP_247923446.1">
    <property type="nucleotide sequence ID" value="NZ_JALDVF010000002.1"/>
</dbReference>
<dbReference type="Pfam" id="PF07751">
    <property type="entry name" value="Abi_2"/>
    <property type="match status" value="1"/>
</dbReference>
<reference evidence="1" key="1">
    <citation type="submission" date="2021-02" db="EMBL/GenBank/DDBJ databases">
        <title>Infant gut strain persistence is associated with maternal origin, phylogeny, and functional potential including surface adhesion and iron acquisition.</title>
        <authorList>
            <person name="Lou Y.C."/>
        </authorList>
    </citation>
    <scope>NUCLEOTIDE SEQUENCE</scope>
    <source>
        <strain evidence="1">L3_098_011G1_dasL3_098_011G1_concoct_7</strain>
    </source>
</reference>
<accession>A0A943DL40</accession>
<evidence type="ECO:0000313" key="1">
    <source>
        <dbReference type="EMBL" id="MBS5358995.1"/>
    </source>
</evidence>
<comment type="caution">
    <text evidence="1">The sequence shown here is derived from an EMBL/GenBank/DDBJ whole genome shotgun (WGS) entry which is preliminary data.</text>
</comment>